<reference evidence="3" key="1">
    <citation type="journal article" date="2019" name="Int. J. Syst. Evol. Microbiol.">
        <title>The Global Catalogue of Microorganisms (GCM) 10K type strain sequencing project: providing services to taxonomists for standard genome sequencing and annotation.</title>
        <authorList>
            <consortium name="The Broad Institute Genomics Platform"/>
            <consortium name="The Broad Institute Genome Sequencing Center for Infectious Disease"/>
            <person name="Wu L."/>
            <person name="Ma J."/>
        </authorList>
    </citation>
    <scope>NUCLEOTIDE SEQUENCE [LARGE SCALE GENOMIC DNA]</scope>
    <source>
        <strain evidence="3">KCTC 52274</strain>
    </source>
</reference>
<dbReference type="Proteomes" id="UP001597319">
    <property type="component" value="Unassembled WGS sequence"/>
</dbReference>
<evidence type="ECO:0000313" key="2">
    <source>
        <dbReference type="EMBL" id="MFD2562237.1"/>
    </source>
</evidence>
<dbReference type="EMBL" id="JBHULE010000008">
    <property type="protein sequence ID" value="MFD2562237.1"/>
    <property type="molecule type" value="Genomic_DNA"/>
</dbReference>
<sequence>MNTLFKLLVVLVFSTVGHAQSEYPHVLILKNGTEIKGKAFFWNNRKVVFRLASTGKKEEFKYKTLKTIKSSDPEKAYEGAFVLKQLKGTDKTLRLIRVVSGELECFYQETSSSYYTYGTEVVATTVYYIGRQHEDFVAKVKNGPRFKKRFLKDVDGFFNDCPDVMSKIEKGFFDGQLDATEEVVRYYNTKC</sequence>
<gene>
    <name evidence="2" type="ORF">ACFSR1_06110</name>
</gene>
<accession>A0ABW5LFF4</accession>
<keyword evidence="3" id="KW-1185">Reference proteome</keyword>
<name>A0ABW5LFF4_9FLAO</name>
<organism evidence="2 3">
    <name type="scientific">Aquimarina rubra</name>
    <dbReference type="NCBI Taxonomy" id="1920033"/>
    <lineage>
        <taxon>Bacteria</taxon>
        <taxon>Pseudomonadati</taxon>
        <taxon>Bacteroidota</taxon>
        <taxon>Flavobacteriia</taxon>
        <taxon>Flavobacteriales</taxon>
        <taxon>Flavobacteriaceae</taxon>
        <taxon>Aquimarina</taxon>
    </lineage>
</organism>
<proteinExistence type="predicted"/>
<evidence type="ECO:0008006" key="4">
    <source>
        <dbReference type="Google" id="ProtNLM"/>
    </source>
</evidence>
<evidence type="ECO:0000313" key="3">
    <source>
        <dbReference type="Proteomes" id="UP001597319"/>
    </source>
</evidence>
<keyword evidence="1" id="KW-0732">Signal</keyword>
<comment type="caution">
    <text evidence="2">The sequence shown here is derived from an EMBL/GenBank/DDBJ whole genome shotgun (WGS) entry which is preliminary data.</text>
</comment>
<dbReference type="RefSeq" id="WP_378290658.1">
    <property type="nucleotide sequence ID" value="NZ_JBHULE010000008.1"/>
</dbReference>
<evidence type="ECO:0000256" key="1">
    <source>
        <dbReference type="SAM" id="SignalP"/>
    </source>
</evidence>
<protein>
    <recommendedName>
        <fullName evidence="4">DUF4369 domain-containing protein</fullName>
    </recommendedName>
</protein>
<feature type="chain" id="PRO_5047070028" description="DUF4369 domain-containing protein" evidence="1">
    <location>
        <begin position="20"/>
        <end position="191"/>
    </location>
</feature>
<feature type="signal peptide" evidence="1">
    <location>
        <begin position="1"/>
        <end position="19"/>
    </location>
</feature>